<dbReference type="InterPro" id="IPR029063">
    <property type="entry name" value="SAM-dependent_MTases_sf"/>
</dbReference>
<keyword evidence="3 5" id="KW-0831">Ubiquinone biosynthesis</keyword>
<feature type="binding site" evidence="5">
    <location>
        <position position="58"/>
    </location>
    <ligand>
        <name>S-adenosyl-L-methionine</name>
        <dbReference type="ChEBI" id="CHEBI:59789"/>
    </ligand>
</feature>
<evidence type="ECO:0000256" key="2">
    <source>
        <dbReference type="ARBA" id="ARBA00022679"/>
    </source>
</evidence>
<dbReference type="OrthoDB" id="9801538at2"/>
<protein>
    <recommendedName>
        <fullName evidence="5">Ubiquinone biosynthesis O-methyltransferase</fullName>
    </recommendedName>
    <alternativeName>
        <fullName evidence="5">2-polyprenyl-6-hydroxyphenol methylase</fullName>
        <ecNumber evidence="5">2.1.1.222</ecNumber>
    </alternativeName>
    <alternativeName>
        <fullName evidence="5">3-demethylubiquinone 3-O-methyltransferase</fullName>
        <ecNumber evidence="5">2.1.1.64</ecNumber>
    </alternativeName>
</protein>
<comment type="caution">
    <text evidence="7">The sequence shown here is derived from an EMBL/GenBank/DDBJ whole genome shotgun (WGS) entry which is preliminary data.</text>
</comment>
<evidence type="ECO:0000259" key="6">
    <source>
        <dbReference type="Pfam" id="PF08241"/>
    </source>
</evidence>
<dbReference type="InterPro" id="IPR010233">
    <property type="entry name" value="UbiG_MeTrfase"/>
</dbReference>
<dbReference type="EC" id="2.1.1.222" evidence="5"/>
<gene>
    <name evidence="5 7" type="primary">ubiG</name>
    <name evidence="7" type="ORF">GCM10007966_00750</name>
</gene>
<dbReference type="Gene3D" id="3.40.50.150">
    <property type="entry name" value="Vaccinia Virus protein VP39"/>
    <property type="match status" value="1"/>
</dbReference>
<name>A0A917JNP1_9GAMM</name>
<keyword evidence="7" id="KW-0830">Ubiquinone</keyword>
<comment type="catalytic activity">
    <reaction evidence="5">
        <text>a 3-(all-trans-polyprenyl)benzene-1,2-diol + S-adenosyl-L-methionine = a 2-methoxy-6-(all-trans-polyprenyl)phenol + S-adenosyl-L-homocysteine + H(+)</text>
        <dbReference type="Rhea" id="RHEA:31411"/>
        <dbReference type="Rhea" id="RHEA-COMP:9550"/>
        <dbReference type="Rhea" id="RHEA-COMP:9551"/>
        <dbReference type="ChEBI" id="CHEBI:15378"/>
        <dbReference type="ChEBI" id="CHEBI:57856"/>
        <dbReference type="ChEBI" id="CHEBI:59789"/>
        <dbReference type="ChEBI" id="CHEBI:62729"/>
        <dbReference type="ChEBI" id="CHEBI:62731"/>
        <dbReference type="EC" id="2.1.1.222"/>
    </reaction>
</comment>
<dbReference type="PANTHER" id="PTHR43464">
    <property type="entry name" value="METHYLTRANSFERASE"/>
    <property type="match status" value="1"/>
</dbReference>
<evidence type="ECO:0000313" key="8">
    <source>
        <dbReference type="Proteomes" id="UP000630149"/>
    </source>
</evidence>
<dbReference type="InterPro" id="IPR013216">
    <property type="entry name" value="Methyltransf_11"/>
</dbReference>
<accession>A0A917JNP1</accession>
<reference evidence="7" key="2">
    <citation type="submission" date="2020-09" db="EMBL/GenBank/DDBJ databases">
        <authorList>
            <person name="Sun Q."/>
            <person name="Ohkuma M."/>
        </authorList>
    </citation>
    <scope>NUCLEOTIDE SEQUENCE</scope>
    <source>
        <strain evidence="7">JCM 13919</strain>
    </source>
</reference>
<feature type="binding site" evidence="5">
    <location>
        <position position="120"/>
    </location>
    <ligand>
        <name>S-adenosyl-L-methionine</name>
        <dbReference type="ChEBI" id="CHEBI:59789"/>
    </ligand>
</feature>
<dbReference type="PANTHER" id="PTHR43464:SF19">
    <property type="entry name" value="UBIQUINONE BIOSYNTHESIS O-METHYLTRANSFERASE, MITOCHONDRIAL"/>
    <property type="match status" value="1"/>
</dbReference>
<comment type="similarity">
    <text evidence="5">Belongs to the methyltransferase superfamily. UbiG/COQ3 family.</text>
</comment>
<comment type="pathway">
    <text evidence="5">Cofactor biosynthesis; ubiquinone biosynthesis.</text>
</comment>
<feature type="binding site" evidence="5">
    <location>
        <position position="39"/>
    </location>
    <ligand>
        <name>S-adenosyl-L-methionine</name>
        <dbReference type="ChEBI" id="CHEBI:59789"/>
    </ligand>
</feature>
<feature type="binding site" evidence="5">
    <location>
        <position position="79"/>
    </location>
    <ligand>
        <name>S-adenosyl-L-methionine</name>
        <dbReference type="ChEBI" id="CHEBI:59789"/>
    </ligand>
</feature>
<evidence type="ECO:0000256" key="5">
    <source>
        <dbReference type="HAMAP-Rule" id="MF_00472"/>
    </source>
</evidence>
<feature type="domain" description="Methyltransferase type 11" evidence="6">
    <location>
        <begin position="55"/>
        <end position="148"/>
    </location>
</feature>
<evidence type="ECO:0000256" key="4">
    <source>
        <dbReference type="ARBA" id="ARBA00022691"/>
    </source>
</evidence>
<evidence type="ECO:0000256" key="1">
    <source>
        <dbReference type="ARBA" id="ARBA00022603"/>
    </source>
</evidence>
<keyword evidence="8" id="KW-1185">Reference proteome</keyword>
<evidence type="ECO:0000313" key="7">
    <source>
        <dbReference type="EMBL" id="GGI75796.1"/>
    </source>
</evidence>
<dbReference type="GO" id="GO:0061542">
    <property type="term" value="F:3-demethylubiquinol 3-O-methyltransferase activity"/>
    <property type="evidence" value="ECO:0007669"/>
    <property type="project" value="UniProtKB-UniRule"/>
</dbReference>
<comment type="function">
    <text evidence="5">O-methyltransferase that catalyzes the 2 O-methylation steps in the ubiquinone biosynthetic pathway.</text>
</comment>
<sequence length="231" mass="25743">MTNQTTIDTQEILKFSQLANEWWNPDGPLKTLHDINLARMEFMKRYVSFSNQTVLDVGSGGGILSESMASLGAQVTGIDAETKAIQVATLHAKEQELNITYLCQPVETMDAEGFDVVTCMEMLEHVAKPELVIKHCARVLKPGGFLFLSTINRTLAAYGGAILMAEYVLKLLPRQTHDYDKFIKPSELAAWTRKEGLDLIGLSGMGYNPITRESFLQESVQMNYLMACKKS</sequence>
<organism evidence="7 8">
    <name type="scientific">Legionella impletisoli</name>
    <dbReference type="NCBI Taxonomy" id="343510"/>
    <lineage>
        <taxon>Bacteria</taxon>
        <taxon>Pseudomonadati</taxon>
        <taxon>Pseudomonadota</taxon>
        <taxon>Gammaproteobacteria</taxon>
        <taxon>Legionellales</taxon>
        <taxon>Legionellaceae</taxon>
        <taxon>Legionella</taxon>
    </lineage>
</organism>
<dbReference type="GO" id="GO:0032259">
    <property type="term" value="P:methylation"/>
    <property type="evidence" value="ECO:0007669"/>
    <property type="project" value="UniProtKB-KW"/>
</dbReference>
<dbReference type="Pfam" id="PF08241">
    <property type="entry name" value="Methyltransf_11"/>
    <property type="match status" value="1"/>
</dbReference>
<keyword evidence="4 5" id="KW-0949">S-adenosyl-L-methionine</keyword>
<dbReference type="NCBIfam" id="TIGR01983">
    <property type="entry name" value="UbiG"/>
    <property type="match status" value="1"/>
</dbReference>
<dbReference type="GO" id="GO:0102208">
    <property type="term" value="F:2-polyprenyl-6-hydroxyphenol methylase activity"/>
    <property type="evidence" value="ECO:0007669"/>
    <property type="project" value="UniProtKB-EC"/>
</dbReference>
<dbReference type="HAMAP" id="MF_00472">
    <property type="entry name" value="UbiG"/>
    <property type="match status" value="1"/>
</dbReference>
<dbReference type="EMBL" id="BMOB01000001">
    <property type="protein sequence ID" value="GGI75796.1"/>
    <property type="molecule type" value="Genomic_DNA"/>
</dbReference>
<dbReference type="AlphaFoldDB" id="A0A917JNP1"/>
<comment type="catalytic activity">
    <reaction evidence="5">
        <text>a 3-demethylubiquinol + S-adenosyl-L-methionine = a ubiquinol + S-adenosyl-L-homocysteine + H(+)</text>
        <dbReference type="Rhea" id="RHEA:44380"/>
        <dbReference type="Rhea" id="RHEA-COMP:9566"/>
        <dbReference type="Rhea" id="RHEA-COMP:10914"/>
        <dbReference type="ChEBI" id="CHEBI:15378"/>
        <dbReference type="ChEBI" id="CHEBI:17976"/>
        <dbReference type="ChEBI" id="CHEBI:57856"/>
        <dbReference type="ChEBI" id="CHEBI:59789"/>
        <dbReference type="ChEBI" id="CHEBI:84422"/>
        <dbReference type="EC" id="2.1.1.64"/>
    </reaction>
</comment>
<dbReference type="CDD" id="cd02440">
    <property type="entry name" value="AdoMet_MTases"/>
    <property type="match status" value="1"/>
</dbReference>
<evidence type="ECO:0000256" key="3">
    <source>
        <dbReference type="ARBA" id="ARBA00022688"/>
    </source>
</evidence>
<dbReference type="EC" id="2.1.1.64" evidence="5"/>
<keyword evidence="2 5" id="KW-0808">Transferase</keyword>
<dbReference type="RefSeq" id="WP_131775326.1">
    <property type="nucleotide sequence ID" value="NZ_BMOB01000001.1"/>
</dbReference>
<proteinExistence type="inferred from homology"/>
<dbReference type="GO" id="GO:0010420">
    <property type="term" value="F:polyprenyldihydroxybenzoate methyltransferase activity"/>
    <property type="evidence" value="ECO:0007669"/>
    <property type="project" value="InterPro"/>
</dbReference>
<dbReference type="Proteomes" id="UP000630149">
    <property type="component" value="Unassembled WGS sequence"/>
</dbReference>
<dbReference type="SUPFAM" id="SSF53335">
    <property type="entry name" value="S-adenosyl-L-methionine-dependent methyltransferases"/>
    <property type="match status" value="1"/>
</dbReference>
<reference evidence="7" key="1">
    <citation type="journal article" date="2014" name="Int. J. Syst. Evol. Microbiol.">
        <title>Complete genome sequence of Corynebacterium casei LMG S-19264T (=DSM 44701T), isolated from a smear-ripened cheese.</title>
        <authorList>
            <consortium name="US DOE Joint Genome Institute (JGI-PGF)"/>
            <person name="Walter F."/>
            <person name="Albersmeier A."/>
            <person name="Kalinowski J."/>
            <person name="Ruckert C."/>
        </authorList>
    </citation>
    <scope>NUCLEOTIDE SEQUENCE</scope>
    <source>
        <strain evidence="7">JCM 13919</strain>
    </source>
</reference>
<keyword evidence="1 5" id="KW-0489">Methyltransferase</keyword>